<dbReference type="PANTHER" id="PTHR46825:SF9">
    <property type="entry name" value="BETA-LACTAMASE-RELATED DOMAIN-CONTAINING PROTEIN"/>
    <property type="match status" value="1"/>
</dbReference>
<feature type="compositionally biased region" description="Basic and acidic residues" evidence="2">
    <location>
        <begin position="369"/>
        <end position="380"/>
    </location>
</feature>
<dbReference type="PANTHER" id="PTHR46825">
    <property type="entry name" value="D-ALANYL-D-ALANINE-CARBOXYPEPTIDASE/ENDOPEPTIDASE AMPH"/>
    <property type="match status" value="1"/>
</dbReference>
<feature type="domain" description="Peptidase S12 Pab87-related C-terminal" evidence="4">
    <location>
        <begin position="409"/>
        <end position="500"/>
    </location>
</feature>
<dbReference type="InterPro" id="IPR050491">
    <property type="entry name" value="AmpC-like"/>
</dbReference>
<evidence type="ECO:0000259" key="3">
    <source>
        <dbReference type="Pfam" id="PF00144"/>
    </source>
</evidence>
<dbReference type="InterPro" id="IPR001466">
    <property type="entry name" value="Beta-lactam-related"/>
</dbReference>
<dbReference type="STRING" id="1016849.A0A0D1YPX9"/>
<evidence type="ECO:0000259" key="4">
    <source>
        <dbReference type="Pfam" id="PF11954"/>
    </source>
</evidence>
<comment type="similarity">
    <text evidence="1">Belongs to the peptidase S12 family.</text>
</comment>
<evidence type="ECO:0000256" key="1">
    <source>
        <dbReference type="ARBA" id="ARBA00038215"/>
    </source>
</evidence>
<reference evidence="5 6" key="1">
    <citation type="submission" date="2015-01" db="EMBL/GenBank/DDBJ databases">
        <title>The Genome Sequence of Exophiala sideris CBS121828.</title>
        <authorList>
            <consortium name="The Broad Institute Genomics Platform"/>
            <person name="Cuomo C."/>
            <person name="de Hoog S."/>
            <person name="Gorbushina A."/>
            <person name="Stielow B."/>
            <person name="Teixiera M."/>
            <person name="Abouelleil A."/>
            <person name="Chapman S.B."/>
            <person name="Priest M."/>
            <person name="Young S.K."/>
            <person name="Wortman J."/>
            <person name="Nusbaum C."/>
            <person name="Birren B."/>
        </authorList>
    </citation>
    <scope>NUCLEOTIDE SEQUENCE [LARGE SCALE GENOMIC DNA]</scope>
    <source>
        <strain evidence="5 6">CBS 121828</strain>
    </source>
</reference>
<evidence type="ECO:0008006" key="7">
    <source>
        <dbReference type="Google" id="ProtNLM"/>
    </source>
</evidence>
<dbReference type="Proteomes" id="UP000053599">
    <property type="component" value="Unassembled WGS sequence"/>
</dbReference>
<dbReference type="Pfam" id="PF11954">
    <property type="entry name" value="DUF3471"/>
    <property type="match status" value="1"/>
</dbReference>
<dbReference type="EMBL" id="KN846954">
    <property type="protein sequence ID" value="KIV77018.1"/>
    <property type="molecule type" value="Genomic_DNA"/>
</dbReference>
<dbReference type="InterPro" id="IPR021860">
    <property type="entry name" value="Peptidase_S12_Pab87-rel_C"/>
</dbReference>
<accession>A0A0D1YPX9</accession>
<dbReference type="InterPro" id="IPR012338">
    <property type="entry name" value="Beta-lactam/transpept-like"/>
</dbReference>
<dbReference type="OrthoDB" id="5946976at2759"/>
<dbReference type="AlphaFoldDB" id="A0A0D1YPX9"/>
<protein>
    <recommendedName>
        <fullName evidence="7">Beta-lactamase-related domain-containing protein</fullName>
    </recommendedName>
</protein>
<evidence type="ECO:0000313" key="6">
    <source>
        <dbReference type="Proteomes" id="UP000053599"/>
    </source>
</evidence>
<feature type="domain" description="Beta-lactamase-related" evidence="3">
    <location>
        <begin position="10"/>
        <end position="343"/>
    </location>
</feature>
<organism evidence="5 6">
    <name type="scientific">Exophiala sideris</name>
    <dbReference type="NCBI Taxonomy" id="1016849"/>
    <lineage>
        <taxon>Eukaryota</taxon>
        <taxon>Fungi</taxon>
        <taxon>Dikarya</taxon>
        <taxon>Ascomycota</taxon>
        <taxon>Pezizomycotina</taxon>
        <taxon>Eurotiomycetes</taxon>
        <taxon>Chaetothyriomycetidae</taxon>
        <taxon>Chaetothyriales</taxon>
        <taxon>Herpotrichiellaceae</taxon>
        <taxon>Exophiala</taxon>
    </lineage>
</organism>
<dbReference type="SUPFAM" id="SSF56601">
    <property type="entry name" value="beta-lactamase/transpeptidase-like"/>
    <property type="match status" value="1"/>
</dbReference>
<gene>
    <name evidence="5" type="ORF">PV11_08858</name>
</gene>
<proteinExistence type="inferred from homology"/>
<evidence type="ECO:0000256" key="2">
    <source>
        <dbReference type="SAM" id="MobiDB-lite"/>
    </source>
</evidence>
<sequence length="511" mass="57113">MDLIHSDAFTQRVQALQEEWHVPSVSVATFDQHDITAKSFGLASLEPSTAATTETLYDVASTTKSITAACIAHLVGDGHFTWTTPVASILGDDWALADETATKITTLEDILCHRSGMPRHDLSYMGVTARVPDTPRSITLNLRNLPLTAAPRTKWQYCNIMYTVAAHIVEKTSGQLYEHFLKDRVLDKLDMQSTYVQPSGVVKAGQSHRFSTPYLWRKQLERYDAAEKRDMPEGQGAGLLQSTPADYARWVQAVMTKNPALFDEATYEQLIKPRIIVDPGSTDEDLPPATSPQMYALGWEMEFYRGVRIVRHDGAEVGYGSIIMFVPKFQFGVVIMGNSAGAGDVAYLLAMELIDSVLDVPERDKAEAKAQRERLAKKEAEDDDEEEKKLREELLKEDTDDHNAPLVVPIPLTSYTGTYSNPGYHEVTLDIKNRQLHLDATDRGFPFTVTFEQVGHSGKRFIGHLVDDEFDGSYKRVEFEVDADAEVQVKSVGIDLCSQMKPDLVWFARCA</sequence>
<evidence type="ECO:0000313" key="5">
    <source>
        <dbReference type="EMBL" id="KIV77018.1"/>
    </source>
</evidence>
<dbReference type="Pfam" id="PF00144">
    <property type="entry name" value="Beta-lactamase"/>
    <property type="match status" value="1"/>
</dbReference>
<dbReference type="Gene3D" id="3.40.710.10">
    <property type="entry name" value="DD-peptidase/beta-lactamase superfamily"/>
    <property type="match status" value="1"/>
</dbReference>
<dbReference type="HOGENOM" id="CLU_020027_14_1_1"/>
<feature type="region of interest" description="Disordered" evidence="2">
    <location>
        <begin position="369"/>
        <end position="389"/>
    </location>
</feature>
<name>A0A0D1YPX9_9EURO</name>